<proteinExistence type="predicted"/>
<dbReference type="PANTHER" id="PTHR38701:SF1">
    <property type="entry name" value="UP-REGULATED DURING SEPTATION PROTEIN 1 DOMAIN-CONTAINING PROTEIN"/>
    <property type="match status" value="1"/>
</dbReference>
<evidence type="ECO:0000313" key="3">
    <source>
        <dbReference type="EMBL" id="RXW24049.1"/>
    </source>
</evidence>
<keyword evidence="4" id="KW-1185">Reference proteome</keyword>
<dbReference type="OrthoDB" id="2555519at2759"/>
<dbReference type="Proteomes" id="UP000290288">
    <property type="component" value="Unassembled WGS sequence"/>
</dbReference>
<protein>
    <submittedName>
        <fullName evidence="3">Uncharacterized protein</fullName>
    </submittedName>
</protein>
<evidence type="ECO:0000313" key="4">
    <source>
        <dbReference type="Proteomes" id="UP000290288"/>
    </source>
</evidence>
<dbReference type="PANTHER" id="PTHR38701">
    <property type="entry name" value="CHROMOSOME 8, WHOLE GENOME SHOTGUN SEQUENCE"/>
    <property type="match status" value="1"/>
</dbReference>
<feature type="region of interest" description="Disordered" evidence="2">
    <location>
        <begin position="140"/>
        <end position="174"/>
    </location>
</feature>
<organism evidence="3 4">
    <name type="scientific">Candolleomyces aberdarensis</name>
    <dbReference type="NCBI Taxonomy" id="2316362"/>
    <lineage>
        <taxon>Eukaryota</taxon>
        <taxon>Fungi</taxon>
        <taxon>Dikarya</taxon>
        <taxon>Basidiomycota</taxon>
        <taxon>Agaricomycotina</taxon>
        <taxon>Agaricomycetes</taxon>
        <taxon>Agaricomycetidae</taxon>
        <taxon>Agaricales</taxon>
        <taxon>Agaricineae</taxon>
        <taxon>Psathyrellaceae</taxon>
        <taxon>Candolleomyces</taxon>
    </lineage>
</organism>
<dbReference type="AlphaFoldDB" id="A0A4Q2DUX0"/>
<keyword evidence="1" id="KW-0175">Coiled coil</keyword>
<feature type="compositionally biased region" description="Acidic residues" evidence="2">
    <location>
        <begin position="240"/>
        <end position="265"/>
    </location>
</feature>
<feature type="compositionally biased region" description="Polar residues" evidence="2">
    <location>
        <begin position="328"/>
        <end position="341"/>
    </location>
</feature>
<evidence type="ECO:0000256" key="2">
    <source>
        <dbReference type="SAM" id="MobiDB-lite"/>
    </source>
</evidence>
<dbReference type="EMBL" id="SDEE01000027">
    <property type="protein sequence ID" value="RXW24049.1"/>
    <property type="molecule type" value="Genomic_DNA"/>
</dbReference>
<dbReference type="STRING" id="2316362.A0A4Q2DUX0"/>
<reference evidence="3 4" key="1">
    <citation type="submission" date="2019-01" db="EMBL/GenBank/DDBJ databases">
        <title>Draft genome sequence of Psathyrella aberdarensis IHI B618.</title>
        <authorList>
            <person name="Buettner E."/>
            <person name="Kellner H."/>
        </authorList>
    </citation>
    <scope>NUCLEOTIDE SEQUENCE [LARGE SCALE GENOMIC DNA]</scope>
    <source>
        <strain evidence="3 4">IHI B618</strain>
    </source>
</reference>
<feature type="region of interest" description="Disordered" evidence="2">
    <location>
        <begin position="1"/>
        <end position="97"/>
    </location>
</feature>
<name>A0A4Q2DUX0_9AGAR</name>
<comment type="caution">
    <text evidence="3">The sequence shown here is derived from an EMBL/GenBank/DDBJ whole genome shotgun (WGS) entry which is preliminary data.</text>
</comment>
<feature type="compositionally biased region" description="Low complexity" evidence="2">
    <location>
        <begin position="30"/>
        <end position="46"/>
    </location>
</feature>
<feature type="compositionally biased region" description="Polar residues" evidence="2">
    <location>
        <begin position="57"/>
        <end position="97"/>
    </location>
</feature>
<gene>
    <name evidence="3" type="ORF">EST38_g1813</name>
</gene>
<evidence type="ECO:0000256" key="1">
    <source>
        <dbReference type="SAM" id="Coils"/>
    </source>
</evidence>
<accession>A0A4Q2DUX0</accession>
<sequence>MSFSSLQTAALEKNPSPPALRIRSKVSNISRSASENPSPSSLHPSPRLGPTQVRVRSPSTSSNVSQMANTVRENPSPQFYPITTSTSAANPHSTQSESQQYCQSRYISNTATTSVSTYFSIILFFKVDKKRESSATEIYKPVPDFSNEDSPEEPLSSGRDSDNNNNSSSSELKVKAAAKSNRKIADLEITNRSLLSINATLEATKNRQMKEIRELRRKLRESRLILPPGAYRAYKSSVGPEEEEEEEDDEEDDSEVENAAEGDGDETYKRVKLMIEKLISSGKKALETKIEDFQEGGKGGAKVLTAEEVQSWHRSNNDSYSELESDADISQTDISVASSVNGDDDDEEGPESGGIISFLSQLTFPRSSGPPIRISEA</sequence>
<feature type="region of interest" description="Disordered" evidence="2">
    <location>
        <begin position="313"/>
        <end position="377"/>
    </location>
</feature>
<feature type="region of interest" description="Disordered" evidence="2">
    <location>
        <begin position="231"/>
        <end position="267"/>
    </location>
</feature>
<feature type="coiled-coil region" evidence="1">
    <location>
        <begin position="198"/>
        <end position="225"/>
    </location>
</feature>